<comment type="caution">
    <text evidence="6">The sequence shown here is derived from an EMBL/GenBank/DDBJ whole genome shotgun (WGS) entry which is preliminary data.</text>
</comment>
<dbReference type="InterPro" id="IPR044876">
    <property type="entry name" value="HRDC_dom_sf"/>
</dbReference>
<keyword evidence="7" id="KW-1185">Reference proteome</keyword>
<gene>
    <name evidence="6" type="ORF">ZIOFF_035427</name>
</gene>
<evidence type="ECO:0000313" key="7">
    <source>
        <dbReference type="Proteomes" id="UP000734854"/>
    </source>
</evidence>
<dbReference type="InterPro" id="IPR027417">
    <property type="entry name" value="P-loop_NTPase"/>
</dbReference>
<dbReference type="Pfam" id="PF00570">
    <property type="entry name" value="HRDC"/>
    <property type="match status" value="1"/>
</dbReference>
<dbReference type="GO" id="GO:0043138">
    <property type="term" value="F:3'-5' DNA helicase activity"/>
    <property type="evidence" value="ECO:0007669"/>
    <property type="project" value="UniProtKB-EC"/>
</dbReference>
<evidence type="ECO:0000256" key="2">
    <source>
        <dbReference type="ARBA" id="ARBA00034617"/>
    </source>
</evidence>
<proteinExistence type="inferred from homology"/>
<sequence>MRPWPSAAALGSVTCDGLYRLGSQSGMKWRSLSSVSTPVEGVPVGLSVTPIWSVQSKDLVHGKRIMAHGEEILVVTGERDEGRLWAVYKALQNSGIKACIYHGQMGSNDREMSHRSFIRDEVQVMVATVAFGMGIDKPNIRCVIHYGCPKNLESYYQESGRCGRDGLASVCLLYYSRSDFYKAIRAEMKGIMEELGDAWNITMEIIQCDVSHWYTTRLEVAQGTGVEWLALSCRDVTIVGRNVVCRLNVSLIGLQFLSLNTVDQTLILPLTTEMIDEEEHGSQQKKLGDFPNASILACEEFLEVEAKLFSMLLDVRFSLAKGDGIAPYAICGDETIKRLTKLRPQTRARLANIDGVNQHFLTRYGDEFISQIIKLSQELGLQTHCEGTPQIQATMAKRINTNMEKKLTPAVADAWKMWQQNGMSFSEVAVKFSILTILMMFFLHEWNIILNYFSGIGKEIRVSSSQPDPPLWHISSVLGTPVLCCFILLCHHCRKPTSLQQVTYDNIKAFLTMEELGLSAEEMSGYDTRTDVPNKKMESSLNINLAITIRDRAEPYCSMSAAAMASAPVSPCHSTTNTKQSRAEDSLHLEYYSPKKLQKVCENWENFGSDLVATKTAVLQWIMEHDKVGLEDIVKQFKGSKEESVLDLLACLECEFLIFKKNGLFQAM</sequence>
<dbReference type="InterPro" id="IPR001650">
    <property type="entry name" value="Helicase_C-like"/>
</dbReference>
<dbReference type="AlphaFoldDB" id="A0A8J5GGY5"/>
<accession>A0A8J5GGY5</accession>
<dbReference type="PANTHER" id="PTHR13710">
    <property type="entry name" value="DNA HELICASE RECQ FAMILY MEMBER"/>
    <property type="match status" value="1"/>
</dbReference>
<dbReference type="InterPro" id="IPR010997">
    <property type="entry name" value="HRDC-like_sf"/>
</dbReference>
<reference evidence="6 7" key="1">
    <citation type="submission" date="2020-08" db="EMBL/GenBank/DDBJ databases">
        <title>Plant Genome Project.</title>
        <authorList>
            <person name="Zhang R.-G."/>
        </authorList>
    </citation>
    <scope>NUCLEOTIDE SEQUENCE [LARGE SCALE GENOMIC DNA]</scope>
    <source>
        <tissue evidence="6">Rhizome</tissue>
    </source>
</reference>
<dbReference type="SMART" id="SM00341">
    <property type="entry name" value="HRDC"/>
    <property type="match status" value="1"/>
</dbReference>
<evidence type="ECO:0000256" key="3">
    <source>
        <dbReference type="ARBA" id="ARBA00034808"/>
    </source>
</evidence>
<dbReference type="PROSITE" id="PS50967">
    <property type="entry name" value="HRDC"/>
    <property type="match status" value="1"/>
</dbReference>
<dbReference type="Pfam" id="PF00271">
    <property type="entry name" value="Helicase_C"/>
    <property type="match status" value="1"/>
</dbReference>
<dbReference type="GO" id="GO:0000724">
    <property type="term" value="P:double-strand break repair via homologous recombination"/>
    <property type="evidence" value="ECO:0007669"/>
    <property type="project" value="TreeGrafter"/>
</dbReference>
<dbReference type="EMBL" id="JACMSC010000010">
    <property type="protein sequence ID" value="KAG6503137.1"/>
    <property type="molecule type" value="Genomic_DNA"/>
</dbReference>
<feature type="domain" description="Helicase C-terminal" evidence="5">
    <location>
        <begin position="64"/>
        <end position="207"/>
    </location>
</feature>
<dbReference type="GO" id="GO:0005634">
    <property type="term" value="C:nucleus"/>
    <property type="evidence" value="ECO:0007669"/>
    <property type="project" value="TreeGrafter"/>
</dbReference>
<dbReference type="SUPFAM" id="SSF52540">
    <property type="entry name" value="P-loop containing nucleoside triphosphate hydrolases"/>
    <property type="match status" value="1"/>
</dbReference>
<evidence type="ECO:0000313" key="6">
    <source>
        <dbReference type="EMBL" id="KAG6503137.1"/>
    </source>
</evidence>
<evidence type="ECO:0000256" key="1">
    <source>
        <dbReference type="ARBA" id="ARBA00005446"/>
    </source>
</evidence>
<protein>
    <recommendedName>
        <fullName evidence="3">DNA 3'-5' helicase</fullName>
        <ecNumber evidence="3">5.6.2.4</ecNumber>
    </recommendedName>
</protein>
<dbReference type="SUPFAM" id="SSF47819">
    <property type="entry name" value="HRDC-like"/>
    <property type="match status" value="1"/>
</dbReference>
<comment type="similarity">
    <text evidence="1">Belongs to the helicase family. RecQ subfamily.</text>
</comment>
<comment type="catalytic activity">
    <reaction evidence="2">
        <text>Couples ATP hydrolysis with the unwinding of duplex DNA by translocating in the 3'-5' direction.</text>
        <dbReference type="EC" id="5.6.2.4"/>
    </reaction>
</comment>
<feature type="domain" description="HRDC" evidence="4">
    <location>
        <begin position="302"/>
        <end position="382"/>
    </location>
</feature>
<dbReference type="Gene3D" id="3.40.50.300">
    <property type="entry name" value="P-loop containing nucleotide triphosphate hydrolases"/>
    <property type="match status" value="1"/>
</dbReference>
<evidence type="ECO:0000259" key="5">
    <source>
        <dbReference type="PROSITE" id="PS51194"/>
    </source>
</evidence>
<dbReference type="GO" id="GO:0000166">
    <property type="term" value="F:nucleotide binding"/>
    <property type="evidence" value="ECO:0007669"/>
    <property type="project" value="InterPro"/>
</dbReference>
<dbReference type="PANTHER" id="PTHR13710:SF120">
    <property type="entry name" value="BIFUNCTIONAL 3'-5' EXONUCLEASE_ATP-DEPENDENT HELICASE WRN"/>
    <property type="match status" value="1"/>
</dbReference>
<dbReference type="EC" id="5.6.2.4" evidence="3"/>
<dbReference type="GO" id="GO:0005694">
    <property type="term" value="C:chromosome"/>
    <property type="evidence" value="ECO:0007669"/>
    <property type="project" value="TreeGrafter"/>
</dbReference>
<dbReference type="SMART" id="SM00490">
    <property type="entry name" value="HELICc"/>
    <property type="match status" value="1"/>
</dbReference>
<dbReference type="PROSITE" id="PS51194">
    <property type="entry name" value="HELICASE_CTER"/>
    <property type="match status" value="1"/>
</dbReference>
<name>A0A8J5GGY5_ZINOF</name>
<dbReference type="InterPro" id="IPR002121">
    <property type="entry name" value="HRDC_dom"/>
</dbReference>
<dbReference type="Gene3D" id="1.10.150.80">
    <property type="entry name" value="HRDC domain"/>
    <property type="match status" value="1"/>
</dbReference>
<evidence type="ECO:0000259" key="4">
    <source>
        <dbReference type="PROSITE" id="PS50967"/>
    </source>
</evidence>
<dbReference type="GO" id="GO:0009378">
    <property type="term" value="F:four-way junction helicase activity"/>
    <property type="evidence" value="ECO:0007669"/>
    <property type="project" value="TreeGrafter"/>
</dbReference>
<organism evidence="6 7">
    <name type="scientific">Zingiber officinale</name>
    <name type="common">Ginger</name>
    <name type="synonym">Amomum zingiber</name>
    <dbReference type="NCBI Taxonomy" id="94328"/>
    <lineage>
        <taxon>Eukaryota</taxon>
        <taxon>Viridiplantae</taxon>
        <taxon>Streptophyta</taxon>
        <taxon>Embryophyta</taxon>
        <taxon>Tracheophyta</taxon>
        <taxon>Spermatophyta</taxon>
        <taxon>Magnoliopsida</taxon>
        <taxon>Liliopsida</taxon>
        <taxon>Zingiberales</taxon>
        <taxon>Zingiberaceae</taxon>
        <taxon>Zingiber</taxon>
    </lineage>
</organism>
<dbReference type="GO" id="GO:0003676">
    <property type="term" value="F:nucleic acid binding"/>
    <property type="evidence" value="ECO:0007669"/>
    <property type="project" value="InterPro"/>
</dbReference>
<dbReference type="Proteomes" id="UP000734854">
    <property type="component" value="Unassembled WGS sequence"/>
</dbReference>
<dbReference type="GO" id="GO:0005737">
    <property type="term" value="C:cytoplasm"/>
    <property type="evidence" value="ECO:0007669"/>
    <property type="project" value="TreeGrafter"/>
</dbReference>